<evidence type="ECO:0000256" key="1">
    <source>
        <dbReference type="SAM" id="Phobius"/>
    </source>
</evidence>
<keyword evidence="1" id="KW-0472">Membrane</keyword>
<protein>
    <submittedName>
        <fullName evidence="2">Uncharacterized protein</fullName>
    </submittedName>
</protein>
<name>A0A022W6C3_TRIRU</name>
<proteinExistence type="predicted"/>
<dbReference type="HOGENOM" id="CLU_2211850_0_0_1"/>
<feature type="transmembrane region" description="Helical" evidence="1">
    <location>
        <begin position="26"/>
        <end position="44"/>
    </location>
</feature>
<evidence type="ECO:0000313" key="2">
    <source>
        <dbReference type="EMBL" id="EZF53691.1"/>
    </source>
</evidence>
<dbReference type="Proteomes" id="UP000023758">
    <property type="component" value="Unassembled WGS sequence"/>
</dbReference>
<organism evidence="2">
    <name type="scientific">Trichophyton rubrum CBS 288.86</name>
    <dbReference type="NCBI Taxonomy" id="1215330"/>
    <lineage>
        <taxon>Eukaryota</taxon>
        <taxon>Fungi</taxon>
        <taxon>Dikarya</taxon>
        <taxon>Ascomycota</taxon>
        <taxon>Pezizomycotina</taxon>
        <taxon>Eurotiomycetes</taxon>
        <taxon>Eurotiomycetidae</taxon>
        <taxon>Onygenales</taxon>
        <taxon>Arthrodermataceae</taxon>
        <taxon>Trichophyton</taxon>
    </lineage>
</organism>
<keyword evidence="1" id="KW-1133">Transmembrane helix</keyword>
<gene>
    <name evidence="2" type="ORF">H103_03421</name>
</gene>
<dbReference type="AlphaFoldDB" id="A0A022W6C3"/>
<accession>A0A022W6C3</accession>
<keyword evidence="1" id="KW-0812">Transmembrane</keyword>
<sequence length="107" mass="12135">MGMGVHDEYWGKTVMPCSNKYDKPQLLLLYHLALGYMSLLYALYSRANIDCISACVDGPMNQAIKSQLEIIPGFVNLMLGRRSLEPGLFDMLYDHATNMRIMDRDAV</sequence>
<reference evidence="2" key="1">
    <citation type="submission" date="2014-02" db="EMBL/GenBank/DDBJ databases">
        <title>The Genome Sequence of Trichophyton rubrum (morphotype fischeri) CBS 288.86.</title>
        <authorList>
            <consortium name="The Broad Institute Genomics Platform"/>
            <person name="Cuomo C.A."/>
            <person name="White T.C."/>
            <person name="Graser Y."/>
            <person name="Martinez-Rossi N."/>
            <person name="Heitman J."/>
            <person name="Young S.K."/>
            <person name="Zeng Q."/>
            <person name="Gargeya S."/>
            <person name="Abouelleil A."/>
            <person name="Alvarado L."/>
            <person name="Chapman S.B."/>
            <person name="Gainer-Dewar J."/>
            <person name="Goldberg J."/>
            <person name="Griggs A."/>
            <person name="Gujja S."/>
            <person name="Hansen M."/>
            <person name="Howarth C."/>
            <person name="Imamovic A."/>
            <person name="Larimer J."/>
            <person name="Martinez D."/>
            <person name="Murphy C."/>
            <person name="Pearson M.D."/>
            <person name="Persinoti G."/>
            <person name="Poon T."/>
            <person name="Priest M."/>
            <person name="Roberts A.D."/>
            <person name="Saif S."/>
            <person name="Shea T.D."/>
            <person name="Sykes S.N."/>
            <person name="Wortman J."/>
            <person name="Nusbaum C."/>
            <person name="Birren B."/>
        </authorList>
    </citation>
    <scope>NUCLEOTIDE SEQUENCE [LARGE SCALE GENOMIC DNA]</scope>
    <source>
        <strain evidence="2">CBS 288.86</strain>
    </source>
</reference>
<dbReference type="EMBL" id="KK207811">
    <property type="protein sequence ID" value="EZF53691.1"/>
    <property type="molecule type" value="Genomic_DNA"/>
</dbReference>